<protein>
    <submittedName>
        <fullName evidence="1">Uncharacterized protein</fullName>
    </submittedName>
</protein>
<accession>A0A1I5RRF1</accession>
<gene>
    <name evidence="1" type="ORF">SAMN04515674_104205</name>
</gene>
<evidence type="ECO:0000313" key="2">
    <source>
        <dbReference type="Proteomes" id="UP000199306"/>
    </source>
</evidence>
<sequence length="75" mass="9022">MEIFQLYNIRILFLEQRKKLIYISLYQELTSFSMLDAGLNIPFSNLENTVNKTKFQAKKQATVRVFQNKFHSRKF</sequence>
<reference evidence="1 2" key="1">
    <citation type="submission" date="2016-10" db="EMBL/GenBank/DDBJ databases">
        <authorList>
            <person name="de Groot N.N."/>
        </authorList>
    </citation>
    <scope>NUCLEOTIDE SEQUENCE [LARGE SCALE GENOMIC DNA]</scope>
    <source>
        <strain evidence="2">E92,LMG 26720,CCM 7988</strain>
    </source>
</reference>
<dbReference type="RefSeq" id="WP_092015597.1">
    <property type="nucleotide sequence ID" value="NZ_FOXH01000004.1"/>
</dbReference>
<dbReference type="AlphaFoldDB" id="A0A1I5RRF1"/>
<proteinExistence type="predicted"/>
<name>A0A1I5RRF1_9BACT</name>
<dbReference type="EMBL" id="FOXH01000004">
    <property type="protein sequence ID" value="SFP61088.1"/>
    <property type="molecule type" value="Genomic_DNA"/>
</dbReference>
<keyword evidence="2" id="KW-1185">Reference proteome</keyword>
<dbReference type="STRING" id="1079859.SAMN04515674_104205"/>
<organism evidence="1 2">
    <name type="scientific">Pseudarcicella hirudinis</name>
    <dbReference type="NCBI Taxonomy" id="1079859"/>
    <lineage>
        <taxon>Bacteria</taxon>
        <taxon>Pseudomonadati</taxon>
        <taxon>Bacteroidota</taxon>
        <taxon>Cytophagia</taxon>
        <taxon>Cytophagales</taxon>
        <taxon>Flectobacillaceae</taxon>
        <taxon>Pseudarcicella</taxon>
    </lineage>
</organism>
<dbReference type="Proteomes" id="UP000199306">
    <property type="component" value="Unassembled WGS sequence"/>
</dbReference>
<evidence type="ECO:0000313" key="1">
    <source>
        <dbReference type="EMBL" id="SFP61088.1"/>
    </source>
</evidence>